<dbReference type="Proteomes" id="UP000784294">
    <property type="component" value="Unassembled WGS sequence"/>
</dbReference>
<dbReference type="AlphaFoldDB" id="A0A448WQQ2"/>
<accession>A0A448WQQ2</accession>
<keyword evidence="1" id="KW-0812">Transmembrane</keyword>
<reference evidence="2" key="1">
    <citation type="submission" date="2018-11" db="EMBL/GenBank/DDBJ databases">
        <authorList>
            <consortium name="Pathogen Informatics"/>
        </authorList>
    </citation>
    <scope>NUCLEOTIDE SEQUENCE</scope>
</reference>
<dbReference type="OrthoDB" id="2020015at2759"/>
<evidence type="ECO:0000256" key="1">
    <source>
        <dbReference type="SAM" id="Phobius"/>
    </source>
</evidence>
<dbReference type="EMBL" id="CAAALY010034145">
    <property type="protein sequence ID" value="VEL17788.1"/>
    <property type="molecule type" value="Genomic_DNA"/>
</dbReference>
<proteinExistence type="predicted"/>
<keyword evidence="1" id="KW-1133">Transmembrane helix</keyword>
<gene>
    <name evidence="2" type="ORF">PXEA_LOCUS11228</name>
</gene>
<feature type="transmembrane region" description="Helical" evidence="1">
    <location>
        <begin position="80"/>
        <end position="102"/>
    </location>
</feature>
<sequence>MFSSLPRGVSLFSKVKPPGLCFGHVMMATRLKQDSRLSLHLFKTVPIGPSADAAERSLATLLPRLHFTPLSKASPVVHQALSITSLFGISALGFMSLVYLLGSSFASLTNTAGNETLIAWCLAAAAVSGATGNSLLLNKAKERMGLLERQKELVRNR</sequence>
<evidence type="ECO:0000313" key="2">
    <source>
        <dbReference type="EMBL" id="VEL17788.1"/>
    </source>
</evidence>
<keyword evidence="1" id="KW-0472">Membrane</keyword>
<organism evidence="2 3">
    <name type="scientific">Protopolystoma xenopodis</name>
    <dbReference type="NCBI Taxonomy" id="117903"/>
    <lineage>
        <taxon>Eukaryota</taxon>
        <taxon>Metazoa</taxon>
        <taxon>Spiralia</taxon>
        <taxon>Lophotrochozoa</taxon>
        <taxon>Platyhelminthes</taxon>
        <taxon>Monogenea</taxon>
        <taxon>Polyopisthocotylea</taxon>
        <taxon>Polystomatidea</taxon>
        <taxon>Polystomatidae</taxon>
        <taxon>Protopolystoma</taxon>
    </lineage>
</organism>
<keyword evidence="3" id="KW-1185">Reference proteome</keyword>
<comment type="caution">
    <text evidence="2">The sequence shown here is derived from an EMBL/GenBank/DDBJ whole genome shotgun (WGS) entry which is preliminary data.</text>
</comment>
<feature type="transmembrane region" description="Helical" evidence="1">
    <location>
        <begin position="117"/>
        <end position="137"/>
    </location>
</feature>
<protein>
    <submittedName>
        <fullName evidence="2">Uncharacterized protein</fullName>
    </submittedName>
</protein>
<name>A0A448WQQ2_9PLAT</name>
<evidence type="ECO:0000313" key="3">
    <source>
        <dbReference type="Proteomes" id="UP000784294"/>
    </source>
</evidence>